<feature type="compositionally biased region" description="Low complexity" evidence="1">
    <location>
        <begin position="262"/>
        <end position="271"/>
    </location>
</feature>
<feature type="region of interest" description="Disordered" evidence="1">
    <location>
        <begin position="639"/>
        <end position="663"/>
    </location>
</feature>
<feature type="region of interest" description="Disordered" evidence="1">
    <location>
        <begin position="242"/>
        <end position="271"/>
    </location>
</feature>
<reference evidence="3" key="1">
    <citation type="journal article" date="2011" name="Genome Res.">
        <title>Phylogeny-wide analysis of social amoeba genomes highlights ancient origins for complex intercellular communication.</title>
        <authorList>
            <person name="Heidel A.J."/>
            <person name="Lawal H.M."/>
            <person name="Felder M."/>
            <person name="Schilde C."/>
            <person name="Helps N.R."/>
            <person name="Tunggal B."/>
            <person name="Rivero F."/>
            <person name="John U."/>
            <person name="Schleicher M."/>
            <person name="Eichinger L."/>
            <person name="Platzer M."/>
            <person name="Noegel A.A."/>
            <person name="Schaap P."/>
            <person name="Gloeckner G."/>
        </authorList>
    </citation>
    <scope>NUCLEOTIDE SEQUENCE [LARGE SCALE GENOMIC DNA]</scope>
    <source>
        <strain evidence="3">SH3</strain>
    </source>
</reference>
<feature type="compositionally biased region" description="Polar residues" evidence="1">
    <location>
        <begin position="449"/>
        <end position="458"/>
    </location>
</feature>
<sequence>MYMDNNLINSNSNSNSSNTKINNQNGSNSNLLQQIDHNYIQKQENEALFVIHNDGQIVSRDKSKEFMIQRKKHVSKLNNDLDAIILKFKQVSMNVSTILQPEIENVNVCLLCYKTLSKAIQRSEFQDTKERVSRSEFVVFYEQMHLNILDLKRNVNQYKLIVNTIQDSGSPSIKRAKELESTINLHIKELKVGITKLKQIQATTPKQTSIIFNISHNFLSFLNQTVPEYRLYTTELTTRMQITPSSSPSSIKSPVVTAKEGSSPTSLSASPLTESLSASNRISSFFSSVFSSDNKQMSDAEYESTKDRSFILSVGPAVCALDGSYIAIQGENLDKPMITVTIGGETVKILKKNYHSLLLVGPKRKEEGEVDIVIKDHDYTLSKQSIFCTNSCFQTEKDIRDINNYASELYENASPSLSAYTKKHSRGLSGSLLANSQSANDDDDYDENVLTTPTTISFQPDYDDDQEENQEERYINELTNRLNSEPEPIYTTIGGKNSADNFDSIASSGPTKQDLVIQTINPAVSPMSGTRIEMNLKHALVAPITIAVGGVQAQGIEMTNQRKTISFVSPPSVKEGFHTIQCTYNGRYLEIPNVLVYYSSIPEASTVTSSSGSMTTTSTIPLVQSQSSSFVNNHSINNNNNSNITSSVNSPIQVSRSSRVWGK</sequence>
<protein>
    <submittedName>
        <fullName evidence="2">IPT/TIG domain-containing protein</fullName>
    </submittedName>
</protein>
<feature type="region of interest" description="Disordered" evidence="1">
    <location>
        <begin position="1"/>
        <end position="28"/>
    </location>
</feature>
<organism evidence="2 3">
    <name type="scientific">Cavenderia fasciculata</name>
    <name type="common">Slime mold</name>
    <name type="synonym">Dictyostelium fasciculatum</name>
    <dbReference type="NCBI Taxonomy" id="261658"/>
    <lineage>
        <taxon>Eukaryota</taxon>
        <taxon>Amoebozoa</taxon>
        <taxon>Evosea</taxon>
        <taxon>Eumycetozoa</taxon>
        <taxon>Dictyostelia</taxon>
        <taxon>Acytosteliales</taxon>
        <taxon>Cavenderiaceae</taxon>
        <taxon>Cavenderia</taxon>
    </lineage>
</organism>
<name>F4PJU8_CACFS</name>
<dbReference type="OMA" id="EQMHLNI"/>
<feature type="region of interest" description="Disordered" evidence="1">
    <location>
        <begin position="433"/>
        <end position="469"/>
    </location>
</feature>
<accession>F4PJU8</accession>
<feature type="compositionally biased region" description="Low complexity" evidence="1">
    <location>
        <begin position="244"/>
        <end position="254"/>
    </location>
</feature>
<feature type="compositionally biased region" description="Low complexity" evidence="1">
    <location>
        <begin position="639"/>
        <end position="650"/>
    </location>
</feature>
<evidence type="ECO:0000256" key="1">
    <source>
        <dbReference type="SAM" id="MobiDB-lite"/>
    </source>
</evidence>
<dbReference type="KEGG" id="dfa:DFA_06010"/>
<dbReference type="GeneID" id="14876066"/>
<dbReference type="AlphaFoldDB" id="F4PJU8"/>
<dbReference type="OrthoDB" id="19815at2759"/>
<proteinExistence type="predicted"/>
<evidence type="ECO:0000313" key="3">
    <source>
        <dbReference type="Proteomes" id="UP000007797"/>
    </source>
</evidence>
<evidence type="ECO:0000313" key="2">
    <source>
        <dbReference type="EMBL" id="EGG23872.1"/>
    </source>
</evidence>
<dbReference type="EMBL" id="GL883007">
    <property type="protein sequence ID" value="EGG23872.1"/>
    <property type="molecule type" value="Genomic_DNA"/>
</dbReference>
<dbReference type="RefSeq" id="XP_004361723.1">
    <property type="nucleotide sequence ID" value="XM_004361666.1"/>
</dbReference>
<feature type="compositionally biased region" description="Polar residues" evidence="1">
    <location>
        <begin position="651"/>
        <end position="663"/>
    </location>
</feature>
<gene>
    <name evidence="2" type="ORF">DFA_06010</name>
</gene>
<keyword evidence="3" id="KW-1185">Reference proteome</keyword>
<dbReference type="Proteomes" id="UP000007797">
    <property type="component" value="Unassembled WGS sequence"/>
</dbReference>